<protein>
    <recommendedName>
        <fullName evidence="2">Single-stranded-DNA-specific exonuclease RecJ</fullName>
    </recommendedName>
</protein>
<dbReference type="Proteomes" id="UP000599009">
    <property type="component" value="Unassembled WGS sequence"/>
</dbReference>
<dbReference type="InterPro" id="IPR003156">
    <property type="entry name" value="DHHA1_dom"/>
</dbReference>
<feature type="domain" description="DHHA1" evidence="8">
    <location>
        <begin position="362"/>
        <end position="457"/>
    </location>
</feature>
<evidence type="ECO:0000313" key="10">
    <source>
        <dbReference type="EMBL" id="GGK05511.1"/>
    </source>
</evidence>
<dbReference type="InterPro" id="IPR038763">
    <property type="entry name" value="DHH_sf"/>
</dbReference>
<evidence type="ECO:0000259" key="7">
    <source>
        <dbReference type="Pfam" id="PF01368"/>
    </source>
</evidence>
<dbReference type="InterPro" id="IPR001667">
    <property type="entry name" value="DDH_dom"/>
</dbReference>
<feature type="compositionally biased region" description="Basic residues" evidence="6">
    <location>
        <begin position="1"/>
        <end position="10"/>
    </location>
</feature>
<evidence type="ECO:0000256" key="2">
    <source>
        <dbReference type="ARBA" id="ARBA00019841"/>
    </source>
</evidence>
<keyword evidence="3" id="KW-0540">Nuclease</keyword>
<dbReference type="NCBIfam" id="TIGR00644">
    <property type="entry name" value="recJ"/>
    <property type="match status" value="1"/>
</dbReference>
<dbReference type="RefSeq" id="WP_132984761.1">
    <property type="nucleotide sequence ID" value="NZ_BMME01000001.1"/>
</dbReference>
<evidence type="ECO:0000259" key="9">
    <source>
        <dbReference type="Pfam" id="PF17768"/>
    </source>
</evidence>
<evidence type="ECO:0000256" key="5">
    <source>
        <dbReference type="ARBA" id="ARBA00022839"/>
    </source>
</evidence>
<keyword evidence="5 10" id="KW-0269">Exonuclease</keyword>
<dbReference type="InterPro" id="IPR041122">
    <property type="entry name" value="RecJ_OB"/>
</dbReference>
<feature type="domain" description="RecJ OB" evidence="9">
    <location>
        <begin position="475"/>
        <end position="575"/>
    </location>
</feature>
<sequence length="587" mass="62072">MTPSRNIRRRQLPETGQEASWPADVPPLLRRIYAARGAADIDAARPRLAALLPPDGLLDLDRATGLLASAILDGRRILVVGDFDCDGATACAVAVRGLRMLGAREVLHAVPNRMVHGYGLSPALVEELAPLRPDLLVTVDHGIACHAGIDAAKALGWQVLVTDHHLPGDRLPAADAIVNPNREGDGFPGKSLAGVGVMFYVLLALRARLRDEGRLEGRGPDLAQLLDLVAVGTVADLVPLDANNRALVAAGLRRLRAGQGCAGLEALIEVSGRRAGALVAADIGFAIGPRLNAAGRLEDMALGIECLLCDDPAAARGLAQRLDAINRERRSVQQAMLDEAERALTAQMLDVLAQGSGATAAICAFDPGWHPGVVGLVASKLKERMHRPVVAFAPSEPGSASLRGSARSIPGFHVRDALAAVDVRHPGLIERFGGHAMAAGLTLDAARLQEFEAAFQAHAAATLDASTLQATIDSDGALAPAEFDRAHAEALRDGGPWGQGFPEPVFDGMFEVVNWRIVGERHLKLTLRLDGRRETLAAIHFGGWREQPPPVRLHIAYRLAPDDYRGGGAVQLVVEYAEPADGGAQAD</sequence>
<name>A0ABQ2EBM5_9GAMM</name>
<proteinExistence type="inferred from homology"/>
<feature type="region of interest" description="Disordered" evidence="6">
    <location>
        <begin position="1"/>
        <end position="20"/>
    </location>
</feature>
<dbReference type="Pfam" id="PF17768">
    <property type="entry name" value="RecJ_OB"/>
    <property type="match status" value="1"/>
</dbReference>
<dbReference type="Gene3D" id="3.10.310.30">
    <property type="match status" value="1"/>
</dbReference>
<feature type="domain" description="DDH" evidence="7">
    <location>
        <begin position="76"/>
        <end position="233"/>
    </location>
</feature>
<accession>A0ABQ2EBM5</accession>
<evidence type="ECO:0000259" key="8">
    <source>
        <dbReference type="Pfam" id="PF02272"/>
    </source>
</evidence>
<keyword evidence="4" id="KW-0378">Hydrolase</keyword>
<organism evidence="10 11">
    <name type="scientific">Luteimonas terricola</name>
    <dbReference type="NCBI Taxonomy" id="645597"/>
    <lineage>
        <taxon>Bacteria</taxon>
        <taxon>Pseudomonadati</taxon>
        <taxon>Pseudomonadota</taxon>
        <taxon>Gammaproteobacteria</taxon>
        <taxon>Lysobacterales</taxon>
        <taxon>Lysobacteraceae</taxon>
        <taxon>Luteimonas</taxon>
    </lineage>
</organism>
<comment type="similarity">
    <text evidence="1">Belongs to the RecJ family.</text>
</comment>
<evidence type="ECO:0000256" key="4">
    <source>
        <dbReference type="ARBA" id="ARBA00022801"/>
    </source>
</evidence>
<dbReference type="PANTHER" id="PTHR30255:SF2">
    <property type="entry name" value="SINGLE-STRANDED-DNA-SPECIFIC EXONUCLEASE RECJ"/>
    <property type="match status" value="1"/>
</dbReference>
<dbReference type="GO" id="GO:0004527">
    <property type="term" value="F:exonuclease activity"/>
    <property type="evidence" value="ECO:0007669"/>
    <property type="project" value="UniProtKB-KW"/>
</dbReference>
<gene>
    <name evidence="10" type="primary">recJ</name>
    <name evidence="10" type="ORF">GCM10011394_13310</name>
</gene>
<dbReference type="InterPro" id="IPR004610">
    <property type="entry name" value="RecJ"/>
</dbReference>
<evidence type="ECO:0000256" key="6">
    <source>
        <dbReference type="SAM" id="MobiDB-lite"/>
    </source>
</evidence>
<dbReference type="SUPFAM" id="SSF64182">
    <property type="entry name" value="DHH phosphoesterases"/>
    <property type="match status" value="1"/>
</dbReference>
<dbReference type="InterPro" id="IPR051673">
    <property type="entry name" value="SSDNA_exonuclease_RecJ"/>
</dbReference>
<dbReference type="Pfam" id="PF02272">
    <property type="entry name" value="DHHA1"/>
    <property type="match status" value="1"/>
</dbReference>
<dbReference type="PANTHER" id="PTHR30255">
    <property type="entry name" value="SINGLE-STRANDED-DNA-SPECIFIC EXONUCLEASE RECJ"/>
    <property type="match status" value="1"/>
</dbReference>
<comment type="caution">
    <text evidence="10">The sequence shown here is derived from an EMBL/GenBank/DDBJ whole genome shotgun (WGS) entry which is preliminary data.</text>
</comment>
<evidence type="ECO:0000313" key="11">
    <source>
        <dbReference type="Proteomes" id="UP000599009"/>
    </source>
</evidence>
<reference evidence="11" key="1">
    <citation type="journal article" date="2019" name="Int. J. Syst. Evol. Microbiol.">
        <title>The Global Catalogue of Microorganisms (GCM) 10K type strain sequencing project: providing services to taxonomists for standard genome sequencing and annotation.</title>
        <authorList>
            <consortium name="The Broad Institute Genomics Platform"/>
            <consortium name="The Broad Institute Genome Sequencing Center for Infectious Disease"/>
            <person name="Wu L."/>
            <person name="Ma J."/>
        </authorList>
    </citation>
    <scope>NUCLEOTIDE SEQUENCE [LARGE SCALE GENOMIC DNA]</scope>
    <source>
        <strain evidence="11">CGMCC 1.8985</strain>
    </source>
</reference>
<evidence type="ECO:0000256" key="1">
    <source>
        <dbReference type="ARBA" id="ARBA00005915"/>
    </source>
</evidence>
<dbReference type="Pfam" id="PF01368">
    <property type="entry name" value="DHH"/>
    <property type="match status" value="1"/>
</dbReference>
<evidence type="ECO:0000256" key="3">
    <source>
        <dbReference type="ARBA" id="ARBA00022722"/>
    </source>
</evidence>
<dbReference type="Gene3D" id="3.90.1640.30">
    <property type="match status" value="1"/>
</dbReference>
<keyword evidence="11" id="KW-1185">Reference proteome</keyword>
<dbReference type="EMBL" id="BMME01000001">
    <property type="protein sequence ID" value="GGK05511.1"/>
    <property type="molecule type" value="Genomic_DNA"/>
</dbReference>